<dbReference type="Proteomes" id="UP000324800">
    <property type="component" value="Unassembled WGS sequence"/>
</dbReference>
<dbReference type="AlphaFoldDB" id="A0A5J4VGD5"/>
<evidence type="ECO:0000313" key="1">
    <source>
        <dbReference type="EMBL" id="KAA6381592.1"/>
    </source>
</evidence>
<dbReference type="EMBL" id="SNRW01007234">
    <property type="protein sequence ID" value="KAA6381592.1"/>
    <property type="molecule type" value="Genomic_DNA"/>
</dbReference>
<organism evidence="1 2">
    <name type="scientific">Streblomastix strix</name>
    <dbReference type="NCBI Taxonomy" id="222440"/>
    <lineage>
        <taxon>Eukaryota</taxon>
        <taxon>Metamonada</taxon>
        <taxon>Preaxostyla</taxon>
        <taxon>Oxymonadida</taxon>
        <taxon>Streblomastigidae</taxon>
        <taxon>Streblomastix</taxon>
    </lineage>
</organism>
<sequence length="140" mass="15837">MRAPTTIRNQMDLAEYNRSIRNLIILIQERTNLDTKEKIVGAFSVMIQVFRLLHAGAGGDIKEDGAVAAKCYMEHSRIVEAKRIFQRIYGKKIVVNYQGFNFATEAEQFVLNENLNIIVFAYEEIAAISNDSTVNSGSYL</sequence>
<proteinExistence type="predicted"/>
<comment type="caution">
    <text evidence="1">The sequence shown here is derived from an EMBL/GenBank/DDBJ whole genome shotgun (WGS) entry which is preliminary data.</text>
</comment>
<gene>
    <name evidence="1" type="ORF">EZS28_022882</name>
</gene>
<protein>
    <submittedName>
        <fullName evidence="1">Uncharacterized protein</fullName>
    </submittedName>
</protein>
<accession>A0A5J4VGD5</accession>
<reference evidence="1 2" key="1">
    <citation type="submission" date="2019-03" db="EMBL/GenBank/DDBJ databases">
        <title>Single cell metagenomics reveals metabolic interactions within the superorganism composed of flagellate Streblomastix strix and complex community of Bacteroidetes bacteria on its surface.</title>
        <authorList>
            <person name="Treitli S.C."/>
            <person name="Kolisko M."/>
            <person name="Husnik F."/>
            <person name="Keeling P."/>
            <person name="Hampl V."/>
        </authorList>
    </citation>
    <scope>NUCLEOTIDE SEQUENCE [LARGE SCALE GENOMIC DNA]</scope>
    <source>
        <strain evidence="1">ST1C</strain>
    </source>
</reference>
<name>A0A5J4VGD5_9EUKA</name>
<evidence type="ECO:0000313" key="2">
    <source>
        <dbReference type="Proteomes" id="UP000324800"/>
    </source>
</evidence>